<dbReference type="InterPro" id="IPR006621">
    <property type="entry name" value="Nose-resist-to-fluoxetine_N"/>
</dbReference>
<dbReference type="AlphaFoldDB" id="A0AAV6VVA8"/>
<organism evidence="4 5">
    <name type="scientific">Oedothorax gibbosus</name>
    <dbReference type="NCBI Taxonomy" id="931172"/>
    <lineage>
        <taxon>Eukaryota</taxon>
        <taxon>Metazoa</taxon>
        <taxon>Ecdysozoa</taxon>
        <taxon>Arthropoda</taxon>
        <taxon>Chelicerata</taxon>
        <taxon>Arachnida</taxon>
        <taxon>Araneae</taxon>
        <taxon>Araneomorphae</taxon>
        <taxon>Entelegynae</taxon>
        <taxon>Araneoidea</taxon>
        <taxon>Linyphiidae</taxon>
        <taxon>Erigoninae</taxon>
        <taxon>Oedothorax</taxon>
    </lineage>
</organism>
<feature type="transmembrane region" description="Helical" evidence="1">
    <location>
        <begin position="619"/>
        <end position="641"/>
    </location>
</feature>
<accession>A0AAV6VVA8</accession>
<protein>
    <recommendedName>
        <fullName evidence="3">Nose resistant-to-fluoxetine protein N-terminal domain-containing protein</fullName>
    </recommendedName>
</protein>
<feature type="transmembrane region" description="Helical" evidence="1">
    <location>
        <begin position="230"/>
        <end position="251"/>
    </location>
</feature>
<dbReference type="Pfam" id="PF20146">
    <property type="entry name" value="NRF"/>
    <property type="match status" value="1"/>
</dbReference>
<evidence type="ECO:0000256" key="1">
    <source>
        <dbReference type="SAM" id="Phobius"/>
    </source>
</evidence>
<keyword evidence="1" id="KW-1133">Transmembrane helix</keyword>
<feature type="transmembrane region" description="Helical" evidence="1">
    <location>
        <begin position="516"/>
        <end position="533"/>
    </location>
</feature>
<feature type="transmembrane region" description="Helical" evidence="1">
    <location>
        <begin position="343"/>
        <end position="361"/>
    </location>
</feature>
<feature type="transmembrane region" description="Helical" evidence="1">
    <location>
        <begin position="467"/>
        <end position="489"/>
    </location>
</feature>
<gene>
    <name evidence="4" type="ORF">JTE90_000274</name>
</gene>
<evidence type="ECO:0000313" key="5">
    <source>
        <dbReference type="Proteomes" id="UP000827092"/>
    </source>
</evidence>
<name>A0AAV6VVA8_9ARAC</name>
<feature type="signal peptide" evidence="2">
    <location>
        <begin position="1"/>
        <end position="21"/>
    </location>
</feature>
<dbReference type="InterPro" id="IPR052728">
    <property type="entry name" value="O2_lipid_transport_reg"/>
</dbReference>
<feature type="transmembrane region" description="Helical" evidence="1">
    <location>
        <begin position="577"/>
        <end position="598"/>
    </location>
</feature>
<dbReference type="PANTHER" id="PTHR11161">
    <property type="entry name" value="O-ACYLTRANSFERASE"/>
    <property type="match status" value="1"/>
</dbReference>
<comment type="caution">
    <text evidence="4">The sequence shown here is derived from an EMBL/GenBank/DDBJ whole genome shotgun (WGS) entry which is preliminary data.</text>
</comment>
<evidence type="ECO:0000256" key="2">
    <source>
        <dbReference type="SAM" id="SignalP"/>
    </source>
</evidence>
<dbReference type="SMART" id="SM00703">
    <property type="entry name" value="NRF"/>
    <property type="match status" value="1"/>
</dbReference>
<feature type="transmembrane region" description="Helical" evidence="1">
    <location>
        <begin position="382"/>
        <end position="399"/>
    </location>
</feature>
<evidence type="ECO:0000259" key="3">
    <source>
        <dbReference type="SMART" id="SM00703"/>
    </source>
</evidence>
<dbReference type="PANTHER" id="PTHR11161:SF0">
    <property type="entry name" value="O-ACYLTRANSFERASE LIKE PROTEIN"/>
    <property type="match status" value="1"/>
</dbReference>
<keyword evidence="5" id="KW-1185">Reference proteome</keyword>
<keyword evidence="1" id="KW-0472">Membrane</keyword>
<proteinExistence type="predicted"/>
<feature type="transmembrane region" description="Helical" evidence="1">
    <location>
        <begin position="440"/>
        <end position="460"/>
    </location>
</feature>
<feature type="transmembrane region" description="Helical" evidence="1">
    <location>
        <begin position="294"/>
        <end position="315"/>
    </location>
</feature>
<keyword evidence="2" id="KW-0732">Signal</keyword>
<dbReference type="Proteomes" id="UP000827092">
    <property type="component" value="Unassembled WGS sequence"/>
</dbReference>
<dbReference type="EMBL" id="JAFNEN010000027">
    <property type="protein sequence ID" value="KAG8199406.1"/>
    <property type="molecule type" value="Genomic_DNA"/>
</dbReference>
<sequence length="719" mass="82084">MKPFTLLLLCSCLLMFAASWGADVEEPRDKWMSMEKNVKSMIQKIMRKATPTLMKEVYKKDISTSCLTALLQFSSALKQVKAWPMSMLDSSGRLPIGVMSGTLTDLGNYQQCVRIRVNETKVKLQGQYCMIQVMPPIPEWKPFTSMHGTVPALQNLSAPDSMITHLVKMVHNLHATSLKIGICTPSMCSEDDIDRLIKILPEKFELDWKVDVLHCEIQEPLKFTQPQVSILYLLGTVAFLVLVGSFVDVLCSTENMEKRSLKSTLFHIVRSFSFPANARKLADYTGGSDERLHFVNGILFVVLFWVAMSNTFMYVNYDTTSNLIRAFEFVQEFFYEVVLNRVMPLQAVFFVSGLVTTYKWLKTPEEKFNVIKFLLKRYLRYTPAYALVLALIVLTPTWGSGPSWDAHMSPVYANCKDNWWYNVLYINNFIDPESMCLDHAWVFAVDAQLHILAIFILIPLKMRPKVGLMVMFVLSVASLLSVALTNVYFDLPPNETLAFLHQKDRWFYAHHTYHRMYTHIAMYCTGCFIAYLTHHQPNMKFTKKVHWTSWLGSLVILCGALLTVHCWRDGTMPNATVAAAYAVLGKVAEAVFLGWIALACLTDNAGFLKEVLAWRPFAFLGRLMFLAYLMHVPVITMVMNFRKSHMFVSDLEIIYVVLNHLSAAYIVAYALHMFFEAPFISLGDVVRRCHKMRTIGPSQLEKPLEKAAVTTKAWVKSNC</sequence>
<feature type="chain" id="PRO_5043641750" description="Nose resistant-to-fluoxetine protein N-terminal domain-containing protein" evidence="2">
    <location>
        <begin position="22"/>
        <end position="719"/>
    </location>
</feature>
<feature type="domain" description="Nose resistant-to-fluoxetine protein N-terminal" evidence="3">
    <location>
        <begin position="63"/>
        <end position="217"/>
    </location>
</feature>
<evidence type="ECO:0000313" key="4">
    <source>
        <dbReference type="EMBL" id="KAG8199406.1"/>
    </source>
</evidence>
<reference evidence="4 5" key="1">
    <citation type="journal article" date="2022" name="Nat. Ecol. Evol.">
        <title>A masculinizing supergene underlies an exaggerated male reproductive morph in a spider.</title>
        <authorList>
            <person name="Hendrickx F."/>
            <person name="De Corte Z."/>
            <person name="Sonet G."/>
            <person name="Van Belleghem S.M."/>
            <person name="Kostlbacher S."/>
            <person name="Vangestel C."/>
        </authorList>
    </citation>
    <scope>NUCLEOTIDE SEQUENCE [LARGE SCALE GENOMIC DNA]</scope>
    <source>
        <strain evidence="4">W744_W776</strain>
    </source>
</reference>
<keyword evidence="1" id="KW-0812">Transmembrane</keyword>
<feature type="transmembrane region" description="Helical" evidence="1">
    <location>
        <begin position="545"/>
        <end position="565"/>
    </location>
</feature>